<proteinExistence type="inferred from homology"/>
<dbReference type="NCBIfam" id="TIGR00654">
    <property type="entry name" value="PhzF_family"/>
    <property type="match status" value="1"/>
</dbReference>
<evidence type="ECO:0000313" key="4">
    <source>
        <dbReference type="Proteomes" id="UP000193926"/>
    </source>
</evidence>
<comment type="similarity">
    <text evidence="1">Belongs to the PhzF family.</text>
</comment>
<evidence type="ECO:0000256" key="1">
    <source>
        <dbReference type="ARBA" id="ARBA00008270"/>
    </source>
</evidence>
<dbReference type="RefSeq" id="WP_085634909.1">
    <property type="nucleotide sequence ID" value="NZ_JFKC01000001.1"/>
</dbReference>
<accession>A0A1X4NQR6</accession>
<evidence type="ECO:0000256" key="2">
    <source>
        <dbReference type="PIRSR" id="PIRSR016184-1"/>
    </source>
</evidence>
<comment type="caution">
    <text evidence="3">The sequence shown here is derived from an EMBL/GenBank/DDBJ whole genome shotgun (WGS) entry which is preliminary data.</text>
</comment>
<dbReference type="OrthoDB" id="9788221at2"/>
<dbReference type="InterPro" id="IPR003719">
    <property type="entry name" value="Phenazine_PhzF-like"/>
</dbReference>
<sequence>MRERRFIQTDVFASEPTAGNGLAVVLDAEGLSDTQMQAFAAWTNLAETTFVFPPSVADADYRVRIFTPGREMPFAGHPTLGTCAAWLHAGGVPRNAKRVIQECAIGLVEIDMTGDVPAFVAPATEVAPLDEGIEVDLCKALRIDPARVVRSAALDNGPQWKVLELIDAYDVLGIDADLVRWPTYSGLGVIGRYPAGSRCDYEVRNLTPSSGMSEDPITGSLNAAIAQWMWSDGRLNRDLVIAQGTCIGRKGRVFVRLDTTHAERVLIGGHSMVVIDGTVRI</sequence>
<dbReference type="AlphaFoldDB" id="A0A1X4NQR6"/>
<keyword evidence="4" id="KW-1185">Reference proteome</keyword>
<dbReference type="PANTHER" id="PTHR13774:SF32">
    <property type="entry name" value="ANTISENSE-ENHANCING SEQUENCE 1"/>
    <property type="match status" value="1"/>
</dbReference>
<dbReference type="PIRSF" id="PIRSF016184">
    <property type="entry name" value="PhzC_PhzF"/>
    <property type="match status" value="1"/>
</dbReference>
<dbReference type="PANTHER" id="PTHR13774">
    <property type="entry name" value="PHENAZINE BIOSYNTHESIS PROTEIN"/>
    <property type="match status" value="1"/>
</dbReference>
<dbReference type="Proteomes" id="UP000193926">
    <property type="component" value="Unassembled WGS sequence"/>
</dbReference>
<dbReference type="Gene3D" id="3.10.310.10">
    <property type="entry name" value="Diaminopimelate Epimerase, Chain A, domain 1"/>
    <property type="match status" value="2"/>
</dbReference>
<dbReference type="Pfam" id="PF02567">
    <property type="entry name" value="PhzC-PhzF"/>
    <property type="match status" value="1"/>
</dbReference>
<dbReference type="STRING" id="1123756.MGEO_01430"/>
<name>A0A1X4NQR6_9RHOB</name>
<gene>
    <name evidence="3" type="ORF">MGEO_01430</name>
</gene>
<evidence type="ECO:0000313" key="3">
    <source>
        <dbReference type="EMBL" id="OSQ53247.1"/>
    </source>
</evidence>
<dbReference type="EMBL" id="JFKC01000001">
    <property type="protein sequence ID" value="OSQ53247.1"/>
    <property type="molecule type" value="Genomic_DNA"/>
</dbReference>
<dbReference type="GO" id="GO:0005737">
    <property type="term" value="C:cytoplasm"/>
    <property type="evidence" value="ECO:0007669"/>
    <property type="project" value="TreeGrafter"/>
</dbReference>
<organism evidence="3 4">
    <name type="scientific">Marivita geojedonensis</name>
    <dbReference type="NCBI Taxonomy" id="1123756"/>
    <lineage>
        <taxon>Bacteria</taxon>
        <taxon>Pseudomonadati</taxon>
        <taxon>Pseudomonadota</taxon>
        <taxon>Alphaproteobacteria</taxon>
        <taxon>Rhodobacterales</taxon>
        <taxon>Roseobacteraceae</taxon>
        <taxon>Marivita</taxon>
    </lineage>
</organism>
<protein>
    <submittedName>
        <fullName evidence="3">Phenazine biosynthesis protein PhzF</fullName>
    </submittedName>
</protein>
<feature type="active site" evidence="2">
    <location>
        <position position="47"/>
    </location>
</feature>
<reference evidence="3 4" key="1">
    <citation type="submission" date="2014-03" db="EMBL/GenBank/DDBJ databases">
        <title>The draft genome sequence of Marivita geojedonensis KCTC 23882.</title>
        <authorList>
            <person name="Lai Q."/>
            <person name="Shao Z."/>
        </authorList>
    </citation>
    <scope>NUCLEOTIDE SEQUENCE [LARGE SCALE GENOMIC DNA]</scope>
    <source>
        <strain evidence="3 4">DPG-138</strain>
    </source>
</reference>
<dbReference type="GO" id="GO:0016853">
    <property type="term" value="F:isomerase activity"/>
    <property type="evidence" value="ECO:0007669"/>
    <property type="project" value="TreeGrafter"/>
</dbReference>
<dbReference type="SUPFAM" id="SSF54506">
    <property type="entry name" value="Diaminopimelate epimerase-like"/>
    <property type="match status" value="1"/>
</dbReference>